<evidence type="ECO:0000313" key="10">
    <source>
        <dbReference type="EMBL" id="KGR83461.1"/>
    </source>
</evidence>
<dbReference type="GO" id="GO:0016887">
    <property type="term" value="F:ATP hydrolysis activity"/>
    <property type="evidence" value="ECO:0007669"/>
    <property type="project" value="InterPro"/>
</dbReference>
<keyword evidence="5" id="KW-0547">Nucleotide-binding</keyword>
<keyword evidence="7" id="KW-1278">Translocase</keyword>
<dbReference type="InterPro" id="IPR027417">
    <property type="entry name" value="P-loop_NTPase"/>
</dbReference>
<organism evidence="10 11">
    <name type="scientific">Lysinibacillus odysseyi 34hs-1 = NBRC 100172</name>
    <dbReference type="NCBI Taxonomy" id="1220589"/>
    <lineage>
        <taxon>Bacteria</taxon>
        <taxon>Bacillati</taxon>
        <taxon>Bacillota</taxon>
        <taxon>Bacilli</taxon>
        <taxon>Bacillales</taxon>
        <taxon>Bacillaceae</taxon>
        <taxon>Lysinibacillus</taxon>
    </lineage>
</organism>
<evidence type="ECO:0000256" key="8">
    <source>
        <dbReference type="ARBA" id="ARBA00023136"/>
    </source>
</evidence>
<dbReference type="GO" id="GO:0015087">
    <property type="term" value="F:cobalt ion transmembrane transporter activity"/>
    <property type="evidence" value="ECO:0007669"/>
    <property type="project" value="UniProtKB-ARBA"/>
</dbReference>
<dbReference type="CDD" id="cd03225">
    <property type="entry name" value="ABC_cobalt_CbiO_domain1"/>
    <property type="match status" value="2"/>
</dbReference>
<keyword evidence="6" id="KW-0067">ATP-binding</keyword>
<evidence type="ECO:0000256" key="4">
    <source>
        <dbReference type="ARBA" id="ARBA00022475"/>
    </source>
</evidence>
<evidence type="ECO:0000256" key="2">
    <source>
        <dbReference type="ARBA" id="ARBA00005417"/>
    </source>
</evidence>
<dbReference type="PANTHER" id="PTHR43553">
    <property type="entry name" value="HEAVY METAL TRANSPORTER"/>
    <property type="match status" value="1"/>
</dbReference>
<dbReference type="GO" id="GO:0005524">
    <property type="term" value="F:ATP binding"/>
    <property type="evidence" value="ECO:0007669"/>
    <property type="project" value="UniProtKB-KW"/>
</dbReference>
<dbReference type="InterPro" id="IPR015856">
    <property type="entry name" value="ABC_transpr_CbiO/EcfA_su"/>
</dbReference>
<comment type="subcellular location">
    <subcellularLocation>
        <location evidence="1">Cell membrane</location>
        <topology evidence="1">Peripheral membrane protein</topology>
    </subcellularLocation>
</comment>
<accession>A0A0A3IFB9</accession>
<name>A0A0A3IFB9_9BACI</name>
<evidence type="ECO:0000256" key="1">
    <source>
        <dbReference type="ARBA" id="ARBA00004202"/>
    </source>
</evidence>
<dbReference type="PROSITE" id="PS00211">
    <property type="entry name" value="ABC_TRANSPORTER_1"/>
    <property type="match status" value="1"/>
</dbReference>
<dbReference type="Gene3D" id="3.40.50.300">
    <property type="entry name" value="P-loop containing nucleotide triphosphate hydrolases"/>
    <property type="match status" value="2"/>
</dbReference>
<feature type="domain" description="ABC transporter" evidence="9">
    <location>
        <begin position="298"/>
        <end position="533"/>
    </location>
</feature>
<gene>
    <name evidence="10" type="ORF">CD32_16675</name>
</gene>
<evidence type="ECO:0000256" key="6">
    <source>
        <dbReference type="ARBA" id="ARBA00022840"/>
    </source>
</evidence>
<dbReference type="SUPFAM" id="SSF52540">
    <property type="entry name" value="P-loop containing nucleoside triphosphate hydrolases"/>
    <property type="match status" value="2"/>
</dbReference>
<dbReference type="NCBIfam" id="NF010167">
    <property type="entry name" value="PRK13648.1"/>
    <property type="match status" value="2"/>
</dbReference>
<dbReference type="PROSITE" id="PS50893">
    <property type="entry name" value="ABC_TRANSPORTER_2"/>
    <property type="match status" value="2"/>
</dbReference>
<dbReference type="InterPro" id="IPR003593">
    <property type="entry name" value="AAA+_ATPase"/>
</dbReference>
<evidence type="ECO:0000256" key="5">
    <source>
        <dbReference type="ARBA" id="ARBA00022741"/>
    </source>
</evidence>
<dbReference type="AlphaFoldDB" id="A0A0A3IFB9"/>
<dbReference type="EMBL" id="JPVP01000058">
    <property type="protein sequence ID" value="KGR83461.1"/>
    <property type="molecule type" value="Genomic_DNA"/>
</dbReference>
<evidence type="ECO:0000256" key="7">
    <source>
        <dbReference type="ARBA" id="ARBA00022967"/>
    </source>
</evidence>
<dbReference type="GO" id="GO:0042626">
    <property type="term" value="F:ATPase-coupled transmembrane transporter activity"/>
    <property type="evidence" value="ECO:0007669"/>
    <property type="project" value="TreeGrafter"/>
</dbReference>
<evidence type="ECO:0000259" key="9">
    <source>
        <dbReference type="PROSITE" id="PS50893"/>
    </source>
</evidence>
<keyword evidence="11" id="KW-1185">Reference proteome</keyword>
<sequence length="573" mass="64499">MIQVKDVSFTYPGSEEKVLNHANLSIDEGEFIAIIGGNGSGKSTLCKTFNGLIPQFYVGDFEGEVQLGDRETSKYSVAELSKDIGYVYQDFENQIMRPTVIDDASFAPLNFGLKDYQERGLWALEVTGISTIANEFIWQLSGGQKHLLAIAAVLSMKPKVLIVDEPVAQLDPQHAEEVYKVLKKLNEELGMTIIVIEHHAEFIADYCHSVVLMDQGRILWKEPVKTALSKVDELVLHGIYPPQITQAANRMQTTRHHCNGLPITLAEGIEYFCHFPQVIPFPYTEDRQKVPTKEQPIISFEKTALQFQDLRRQRKQVLHNIHTSFYEGERIAIVGNNGAGKSSLIKLIAGIVKPTSGEVKVLNHTATKASPEKLGKYVSYVYQNPEEMFIEDSIKKEIELFLKARKVPDFEETVKTILYDFALSELQDKDARLLSGGQKRRVSLAIAAAMQPHIILLDEPTANLDIATKKHVVHMLETLKEHVKTIIIATHDMQLVAEWATRIIVMHKGEIIADGNRYDIFGDELLLQKAGLIIPQIIELSLKLGLPKPLYTIEEFCSYFHSVEGEGLAYEYV</sequence>
<proteinExistence type="inferred from homology"/>
<dbReference type="eggNOG" id="COG0488">
    <property type="taxonomic scope" value="Bacteria"/>
</dbReference>
<dbReference type="Pfam" id="PF00005">
    <property type="entry name" value="ABC_tran"/>
    <property type="match status" value="2"/>
</dbReference>
<evidence type="ECO:0000256" key="3">
    <source>
        <dbReference type="ARBA" id="ARBA00022448"/>
    </source>
</evidence>
<keyword evidence="8" id="KW-0472">Membrane</keyword>
<reference evidence="10 11" key="1">
    <citation type="submission" date="2014-02" db="EMBL/GenBank/DDBJ databases">
        <title>Draft genome sequence of Lysinibacillus odysseyi NBRC 100172.</title>
        <authorList>
            <person name="Zhang F."/>
            <person name="Wang G."/>
            <person name="Zhang L."/>
        </authorList>
    </citation>
    <scope>NUCLEOTIDE SEQUENCE [LARGE SCALE GENOMIC DNA]</scope>
    <source>
        <strain evidence="10 11">NBRC 100172</strain>
    </source>
</reference>
<comment type="caution">
    <text evidence="10">The sequence shown here is derived from an EMBL/GenBank/DDBJ whole genome shotgun (WGS) entry which is preliminary data.</text>
</comment>
<feature type="domain" description="ABC transporter" evidence="9">
    <location>
        <begin position="2"/>
        <end position="240"/>
    </location>
</feature>
<dbReference type="InterPro" id="IPR003439">
    <property type="entry name" value="ABC_transporter-like_ATP-bd"/>
</dbReference>
<evidence type="ECO:0000313" key="11">
    <source>
        <dbReference type="Proteomes" id="UP000030437"/>
    </source>
</evidence>
<dbReference type="FunFam" id="3.40.50.300:FF:000224">
    <property type="entry name" value="Energy-coupling factor transporter ATP-binding protein EcfA"/>
    <property type="match status" value="1"/>
</dbReference>
<dbReference type="InterPro" id="IPR050095">
    <property type="entry name" value="ECF_ABC_transporter_ATP-bd"/>
</dbReference>
<comment type="similarity">
    <text evidence="2">Belongs to the ABC transporter superfamily.</text>
</comment>
<dbReference type="SMART" id="SM00382">
    <property type="entry name" value="AAA"/>
    <property type="match status" value="2"/>
</dbReference>
<dbReference type="InterPro" id="IPR017871">
    <property type="entry name" value="ABC_transporter-like_CS"/>
</dbReference>
<keyword evidence="4" id="KW-1003">Cell membrane</keyword>
<dbReference type="STRING" id="1220589.CD32_16675"/>
<keyword evidence="3" id="KW-0813">Transport</keyword>
<protein>
    <recommendedName>
        <fullName evidence="9">ABC transporter domain-containing protein</fullName>
    </recommendedName>
</protein>
<dbReference type="GO" id="GO:0043190">
    <property type="term" value="C:ATP-binding cassette (ABC) transporter complex"/>
    <property type="evidence" value="ECO:0007669"/>
    <property type="project" value="TreeGrafter"/>
</dbReference>
<dbReference type="Proteomes" id="UP000030437">
    <property type="component" value="Unassembled WGS sequence"/>
</dbReference>